<dbReference type="EMBL" id="RCMI01002793">
    <property type="protein sequence ID" value="KAG2874774.1"/>
    <property type="molecule type" value="Genomic_DNA"/>
</dbReference>
<evidence type="ECO:0000313" key="1">
    <source>
        <dbReference type="EMBL" id="KAG2874774.1"/>
    </source>
</evidence>
<sequence>MHYPDMMHPCEGGPLVLKMWEAMAGRSIGEAEVLAWSSSIRRLFMPPQELKPLPSPARGDTDQIAVLLEHEQRQTEKIEVLILQDIG</sequence>
<dbReference type="EMBL" id="RCMV01003737">
    <property type="protein sequence ID" value="KAG3197718.1"/>
    <property type="molecule type" value="Genomic_DNA"/>
</dbReference>
<dbReference type="STRING" id="29920.A0A329RAI2"/>
<evidence type="ECO:0000313" key="4">
    <source>
        <dbReference type="EMBL" id="KAG3197718.1"/>
    </source>
</evidence>
<comment type="caution">
    <text evidence="5">The sequence shown here is derived from an EMBL/GenBank/DDBJ whole genome shotgun (WGS) entry which is preliminary data.</text>
</comment>
<dbReference type="EMBL" id="MJFZ01002285">
    <property type="protein sequence ID" value="RAW20866.1"/>
    <property type="molecule type" value="Genomic_DNA"/>
</dbReference>
<reference evidence="1" key="2">
    <citation type="submission" date="2018-10" db="EMBL/GenBank/DDBJ databases">
        <title>Effector identification in a new, highly contiguous assembly of the strawberry crown rot pathogen Phytophthora cactorum.</title>
        <authorList>
            <person name="Armitage A.D."/>
            <person name="Nellist C.F."/>
            <person name="Bates H."/>
            <person name="Vickerstaff R.J."/>
            <person name="Harrison R.J."/>
        </authorList>
    </citation>
    <scope>NUCLEOTIDE SEQUENCE</scope>
    <source>
        <strain evidence="1">4032</strain>
        <strain evidence="2">4040</strain>
        <strain evidence="3">P415</strain>
        <strain evidence="4">P421</strain>
    </source>
</reference>
<evidence type="ECO:0000313" key="2">
    <source>
        <dbReference type="EMBL" id="KAG2878257.1"/>
    </source>
</evidence>
<organism evidence="5 6">
    <name type="scientific">Phytophthora cactorum</name>
    <dbReference type="NCBI Taxonomy" id="29920"/>
    <lineage>
        <taxon>Eukaryota</taxon>
        <taxon>Sar</taxon>
        <taxon>Stramenopiles</taxon>
        <taxon>Oomycota</taxon>
        <taxon>Peronosporomycetes</taxon>
        <taxon>Peronosporales</taxon>
        <taxon>Peronosporaceae</taxon>
        <taxon>Phytophthora</taxon>
    </lineage>
</organism>
<dbReference type="Proteomes" id="UP000760860">
    <property type="component" value="Unassembled WGS sequence"/>
</dbReference>
<dbReference type="Proteomes" id="UP000774804">
    <property type="component" value="Unassembled WGS sequence"/>
</dbReference>
<keyword evidence="6" id="KW-1185">Reference proteome</keyword>
<dbReference type="Proteomes" id="UP000736787">
    <property type="component" value="Unassembled WGS sequence"/>
</dbReference>
<reference evidence="5 6" key="1">
    <citation type="submission" date="2018-01" db="EMBL/GenBank/DDBJ databases">
        <title>Draft genome of the strawberry crown rot pathogen Phytophthora cactorum.</title>
        <authorList>
            <person name="Armitage A.D."/>
            <person name="Lysoe E."/>
            <person name="Nellist C.F."/>
            <person name="Harrison R.J."/>
            <person name="Brurberg M.B."/>
        </authorList>
    </citation>
    <scope>NUCLEOTIDE SEQUENCE [LARGE SCALE GENOMIC DNA]</scope>
    <source>
        <strain evidence="5 6">10300</strain>
    </source>
</reference>
<accession>A0A329RAI2</accession>
<evidence type="ECO:0000313" key="6">
    <source>
        <dbReference type="Proteomes" id="UP000251314"/>
    </source>
</evidence>
<dbReference type="EMBL" id="RCML01002989">
    <property type="protein sequence ID" value="KAG2956571.1"/>
    <property type="molecule type" value="Genomic_DNA"/>
</dbReference>
<gene>
    <name evidence="5" type="ORF">PC110_g22691</name>
    <name evidence="1" type="ORF">PC115_g24072</name>
    <name evidence="2" type="ORF">PC117_g26954</name>
    <name evidence="3" type="ORF">PC118_g24405</name>
    <name evidence="4" type="ORF">PC129_g24488</name>
</gene>
<proteinExistence type="predicted"/>
<dbReference type="EMBL" id="RCMK01002824">
    <property type="protein sequence ID" value="KAG2878257.1"/>
    <property type="molecule type" value="Genomic_DNA"/>
</dbReference>
<evidence type="ECO:0000313" key="3">
    <source>
        <dbReference type="EMBL" id="KAG2956571.1"/>
    </source>
</evidence>
<dbReference type="AlphaFoldDB" id="A0A329RAI2"/>
<protein>
    <submittedName>
        <fullName evidence="5">Uncharacterized protein</fullName>
    </submittedName>
</protein>
<name>A0A329RAI2_9STRA</name>
<dbReference type="VEuPathDB" id="FungiDB:PC110_g22691"/>
<evidence type="ECO:0000313" key="5">
    <source>
        <dbReference type="EMBL" id="RAW20866.1"/>
    </source>
</evidence>
<dbReference type="Proteomes" id="UP000251314">
    <property type="component" value="Unassembled WGS sequence"/>
</dbReference>
<dbReference type="Proteomes" id="UP000697107">
    <property type="component" value="Unassembled WGS sequence"/>
</dbReference>